<reference evidence="1 2" key="1">
    <citation type="submission" date="2019-10" db="EMBL/GenBank/DDBJ databases">
        <title>Genomic and transcriptomic insights into the perfect genentic adaptation of a filamentous nitrogen-fixing cyanobacterium to rice fields.</title>
        <authorList>
            <person name="Chen Z."/>
        </authorList>
    </citation>
    <scope>NUCLEOTIDE SEQUENCE [LARGE SCALE GENOMIC DNA]</scope>
    <source>
        <strain evidence="1">CCNUC1</strain>
    </source>
</reference>
<protein>
    <recommendedName>
        <fullName evidence="3">DUF4058 family protein</fullName>
    </recommendedName>
</protein>
<dbReference type="Proteomes" id="UP000326678">
    <property type="component" value="Chromosome Gxm1"/>
</dbReference>
<dbReference type="AlphaFoldDB" id="A0A5P8VT84"/>
<accession>A0A5P8VT84</accession>
<dbReference type="InterPro" id="IPR025132">
    <property type="entry name" value="DUF4058"/>
</dbReference>
<evidence type="ECO:0000313" key="1">
    <source>
        <dbReference type="EMBL" id="QFS43531.1"/>
    </source>
</evidence>
<dbReference type="Pfam" id="PF13267">
    <property type="entry name" value="DUF4058"/>
    <property type="match status" value="1"/>
</dbReference>
<evidence type="ECO:0000313" key="2">
    <source>
        <dbReference type="Proteomes" id="UP000326678"/>
    </source>
</evidence>
<sequence>MAYPFPGMNPYLEDPELWPGVHGRLIVAMSDDKRLRIYADYLSPQLRPKYFVAIEERIYQITGDDKLLVGIPDVIVQNSQTTKM</sequence>
<keyword evidence="2" id="KW-1185">Reference proteome</keyword>
<proteinExistence type="predicted"/>
<organism evidence="1 2">
    <name type="scientific">Nostoc sphaeroides CCNUC1</name>
    <dbReference type="NCBI Taxonomy" id="2653204"/>
    <lineage>
        <taxon>Bacteria</taxon>
        <taxon>Bacillati</taxon>
        <taxon>Cyanobacteriota</taxon>
        <taxon>Cyanophyceae</taxon>
        <taxon>Nostocales</taxon>
        <taxon>Nostocaceae</taxon>
        <taxon>Nostoc</taxon>
    </lineage>
</organism>
<dbReference type="KEGG" id="nsh:GXM_01004"/>
<name>A0A5P8VT84_9NOSO</name>
<dbReference type="EMBL" id="CP045226">
    <property type="protein sequence ID" value="QFS43531.1"/>
    <property type="molecule type" value="Genomic_DNA"/>
</dbReference>
<evidence type="ECO:0008006" key="3">
    <source>
        <dbReference type="Google" id="ProtNLM"/>
    </source>
</evidence>
<gene>
    <name evidence="1" type="ORF">GXM_01004</name>
</gene>